<keyword evidence="3" id="KW-1185">Reference proteome</keyword>
<evidence type="ECO:0000313" key="3">
    <source>
        <dbReference type="Proteomes" id="UP000531251"/>
    </source>
</evidence>
<gene>
    <name evidence="2" type="ORF">GGR89_004245</name>
</gene>
<dbReference type="AlphaFoldDB" id="A0A7X5Y2M7"/>
<accession>A0A7X5Y2M7</accession>
<reference evidence="2 3" key="1">
    <citation type="submission" date="2020-03" db="EMBL/GenBank/DDBJ databases">
        <title>Genomic Encyclopedia of Type Strains, Phase IV (KMG-IV): sequencing the most valuable type-strain genomes for metagenomic binning, comparative biology and taxonomic classification.</title>
        <authorList>
            <person name="Goeker M."/>
        </authorList>
    </citation>
    <scope>NUCLEOTIDE SEQUENCE [LARGE SCALE GENOMIC DNA]</scope>
    <source>
        <strain evidence="2 3">DSM 7225</strain>
    </source>
</reference>
<sequence length="59" mass="6648">MSKLERVSPPQSGSLPHDHYIAVLHSIAISLKRIGDTLERQEKANRRRPRSAIMKGEGK</sequence>
<comment type="caution">
    <text evidence="2">The sequence shown here is derived from an EMBL/GenBank/DDBJ whole genome shotgun (WGS) entry which is preliminary data.</text>
</comment>
<dbReference type="Proteomes" id="UP000531251">
    <property type="component" value="Unassembled WGS sequence"/>
</dbReference>
<evidence type="ECO:0000313" key="2">
    <source>
        <dbReference type="EMBL" id="NJB99899.1"/>
    </source>
</evidence>
<dbReference type="RefSeq" id="WP_167713163.1">
    <property type="nucleotide sequence ID" value="NZ_BAAADY010000034.1"/>
</dbReference>
<feature type="region of interest" description="Disordered" evidence="1">
    <location>
        <begin position="37"/>
        <end position="59"/>
    </location>
</feature>
<evidence type="ECO:0000256" key="1">
    <source>
        <dbReference type="SAM" id="MobiDB-lite"/>
    </source>
</evidence>
<dbReference type="EMBL" id="JAATJB010000023">
    <property type="protein sequence ID" value="NJB99899.1"/>
    <property type="molecule type" value="Genomic_DNA"/>
</dbReference>
<proteinExistence type="predicted"/>
<protein>
    <submittedName>
        <fullName evidence="2">Uncharacterized protein</fullName>
    </submittedName>
</protein>
<name>A0A7X5Y2M7_9SPHN</name>
<organism evidence="2 3">
    <name type="scientific">Sphingomonas trueperi</name>
    <dbReference type="NCBI Taxonomy" id="53317"/>
    <lineage>
        <taxon>Bacteria</taxon>
        <taxon>Pseudomonadati</taxon>
        <taxon>Pseudomonadota</taxon>
        <taxon>Alphaproteobacteria</taxon>
        <taxon>Sphingomonadales</taxon>
        <taxon>Sphingomonadaceae</taxon>
        <taxon>Sphingomonas</taxon>
    </lineage>
</organism>